<organism evidence="3">
    <name type="scientific">Ditylum brightwellii</name>
    <dbReference type="NCBI Taxonomy" id="49249"/>
    <lineage>
        <taxon>Eukaryota</taxon>
        <taxon>Sar</taxon>
        <taxon>Stramenopiles</taxon>
        <taxon>Ochrophyta</taxon>
        <taxon>Bacillariophyta</taxon>
        <taxon>Mediophyceae</taxon>
        <taxon>Lithodesmiophycidae</taxon>
        <taxon>Lithodesmiales</taxon>
        <taxon>Lithodesmiaceae</taxon>
        <taxon>Ditylum</taxon>
    </lineage>
</organism>
<feature type="region of interest" description="Disordered" evidence="1">
    <location>
        <begin position="206"/>
        <end position="248"/>
    </location>
</feature>
<dbReference type="EMBL" id="HBNS01013161">
    <property type="protein sequence ID" value="CAE4599042.1"/>
    <property type="molecule type" value="Transcribed_RNA"/>
</dbReference>
<feature type="compositionally biased region" description="Basic and acidic residues" evidence="1">
    <location>
        <begin position="100"/>
        <end position="119"/>
    </location>
</feature>
<evidence type="ECO:0000313" key="3">
    <source>
        <dbReference type="EMBL" id="CAE4599046.1"/>
    </source>
</evidence>
<feature type="compositionally biased region" description="Basic and acidic residues" evidence="1">
    <location>
        <begin position="137"/>
        <end position="149"/>
    </location>
</feature>
<feature type="region of interest" description="Disordered" evidence="1">
    <location>
        <begin position="71"/>
        <end position="150"/>
    </location>
</feature>
<evidence type="ECO:0000313" key="2">
    <source>
        <dbReference type="EMBL" id="CAE4599042.1"/>
    </source>
</evidence>
<sequence>MKNSMNQTSRVYHYPSHTSSSLLPSSSSSSSYYSNRYASNIHAERKVYSTTKSFEEDKKWSPYSTANQHYHQRRYYPPPSRSPYLCDKYQQGSQRPKSFSRSECKRQREDDEEKVKNDYDNDNDALQGARSSLSRIQVDDNRGNHDSVNRGHYYQTKRDLYPPCPSSSLATSWSTTMNQSTSEGPKLLPPTSIMIQRTKQRESFLPTTTSIDLGTDNIRGQDYGDEKKEDKTSLSFHPSKRKRVVTSSSKDGLFHQNLWQEKGRGDEEGELDISLSKITLADTSKKDLGGHDASSNTSDDDSECNYYKVSTCVSEQRENIKKGDERRLNTSHPSSVFPLTPRCHPDVTINPSLSVTLAPRSYCSFYSRRI</sequence>
<proteinExistence type="predicted"/>
<feature type="region of interest" description="Disordered" evidence="1">
    <location>
        <begin position="1"/>
        <end position="33"/>
    </location>
</feature>
<feature type="compositionally biased region" description="Low complexity" evidence="1">
    <location>
        <begin position="12"/>
        <end position="33"/>
    </location>
</feature>
<feature type="compositionally biased region" description="Basic and acidic residues" evidence="1">
    <location>
        <begin position="222"/>
        <end position="232"/>
    </location>
</feature>
<feature type="compositionally biased region" description="Polar residues" evidence="1">
    <location>
        <begin position="1"/>
        <end position="10"/>
    </location>
</feature>
<dbReference type="EMBL" id="HBNS01013163">
    <property type="protein sequence ID" value="CAE4599046.1"/>
    <property type="molecule type" value="Transcribed_RNA"/>
</dbReference>
<protein>
    <submittedName>
        <fullName evidence="3">Uncharacterized protein</fullName>
    </submittedName>
</protein>
<feature type="compositionally biased region" description="Polar residues" evidence="1">
    <location>
        <begin position="90"/>
        <end position="99"/>
    </location>
</feature>
<name>A0A6V2DIH4_9STRA</name>
<dbReference type="AlphaFoldDB" id="A0A6V2DIH4"/>
<accession>A0A6V2DIH4</accession>
<reference evidence="3" key="1">
    <citation type="submission" date="2021-01" db="EMBL/GenBank/DDBJ databases">
        <authorList>
            <person name="Corre E."/>
            <person name="Pelletier E."/>
            <person name="Niang G."/>
            <person name="Scheremetjew M."/>
            <person name="Finn R."/>
            <person name="Kale V."/>
            <person name="Holt S."/>
            <person name="Cochrane G."/>
            <person name="Meng A."/>
            <person name="Brown T."/>
            <person name="Cohen L."/>
        </authorList>
    </citation>
    <scope>NUCLEOTIDE SEQUENCE</scope>
    <source>
        <strain evidence="3">GSO104</strain>
    </source>
</reference>
<gene>
    <name evidence="2" type="ORF">DBRI00130_LOCUS10619</name>
    <name evidence="3" type="ORF">DBRI00130_LOCUS10621</name>
</gene>
<evidence type="ECO:0000256" key="1">
    <source>
        <dbReference type="SAM" id="MobiDB-lite"/>
    </source>
</evidence>